<dbReference type="NCBIfam" id="TIGR02122">
    <property type="entry name" value="TRAP_TAXI"/>
    <property type="match status" value="1"/>
</dbReference>
<dbReference type="PANTHER" id="PTHR42941">
    <property type="entry name" value="SLL1037 PROTEIN"/>
    <property type="match status" value="1"/>
</dbReference>
<protein>
    <recommendedName>
        <fullName evidence="3">TRAP transporter solute receptor, TAXI family</fullName>
    </recommendedName>
</protein>
<dbReference type="Proteomes" id="UP000184501">
    <property type="component" value="Unassembled WGS sequence"/>
</dbReference>
<dbReference type="PANTHER" id="PTHR42941:SF1">
    <property type="entry name" value="SLL1037 PROTEIN"/>
    <property type="match status" value="1"/>
</dbReference>
<evidence type="ECO:0000313" key="1">
    <source>
        <dbReference type="EMBL" id="SHF31744.1"/>
    </source>
</evidence>
<organism evidence="1 2">
    <name type="scientific">Streptoalloteichus hindustanus</name>
    <dbReference type="NCBI Taxonomy" id="2017"/>
    <lineage>
        <taxon>Bacteria</taxon>
        <taxon>Bacillati</taxon>
        <taxon>Actinomycetota</taxon>
        <taxon>Actinomycetes</taxon>
        <taxon>Pseudonocardiales</taxon>
        <taxon>Pseudonocardiaceae</taxon>
        <taxon>Streptoalloteichus</taxon>
    </lineage>
</organism>
<dbReference type="Pfam" id="PF16868">
    <property type="entry name" value="NMT1_3"/>
    <property type="match status" value="1"/>
</dbReference>
<dbReference type="EMBL" id="FQVN01000003">
    <property type="protein sequence ID" value="SHF31744.1"/>
    <property type="molecule type" value="Genomic_DNA"/>
</dbReference>
<evidence type="ECO:0000313" key="2">
    <source>
        <dbReference type="Proteomes" id="UP000184501"/>
    </source>
</evidence>
<gene>
    <name evidence="1" type="ORF">SAMN05444320_103197</name>
</gene>
<dbReference type="OrthoDB" id="5582316at2"/>
<proteinExistence type="predicted"/>
<evidence type="ECO:0008006" key="3">
    <source>
        <dbReference type="Google" id="ProtNLM"/>
    </source>
</evidence>
<keyword evidence="2" id="KW-1185">Reference proteome</keyword>
<reference evidence="1 2" key="1">
    <citation type="submission" date="2016-11" db="EMBL/GenBank/DDBJ databases">
        <authorList>
            <person name="Jaros S."/>
            <person name="Januszkiewicz K."/>
            <person name="Wedrychowicz H."/>
        </authorList>
    </citation>
    <scope>NUCLEOTIDE SEQUENCE [LARGE SCALE GENOMIC DNA]</scope>
    <source>
        <strain evidence="1 2">DSM 44523</strain>
    </source>
</reference>
<sequence length="303" mass="30782">MLLGAVGVAGGALAGCAAPAAPVPEELVLSTGPQGAVFREIGAALAAALADHLPRTRVVARESSASVENLNRLAAGEAQLGLASLDAVMTEPGRRPPGLSAVGRLYDSFLHLVVPAGSGVRALADLAGRRVGVGLAQSGTAFTVRRLLPLTGLRFQEARLSQADAANALAAGDLDGFLTLTGIPTPAISQLAARVPVRLVPLAEEAVALANAHPGPYVPATIPATTYPEVPPCPTVAVPNLLLARDDLPAPVVETVTDTVFTDASRIAAGHPEARRINVRTGIATGPVPLHAGAAAWFRSAKR</sequence>
<dbReference type="InterPro" id="IPR011852">
    <property type="entry name" value="TRAP_TAXI"/>
</dbReference>
<dbReference type="SUPFAM" id="SSF53850">
    <property type="entry name" value="Periplasmic binding protein-like II"/>
    <property type="match status" value="1"/>
</dbReference>
<dbReference type="STRING" id="2017.SAMN05444320_103197"/>
<name>A0A1M5ANL3_STRHI</name>
<dbReference type="AlphaFoldDB" id="A0A1M5ANL3"/>
<dbReference type="Gene3D" id="3.40.190.10">
    <property type="entry name" value="Periplasmic binding protein-like II"/>
    <property type="match status" value="2"/>
</dbReference>
<accession>A0A1M5ANL3</accession>